<keyword evidence="1" id="KW-0472">Membrane</keyword>
<reference evidence="2 3" key="1">
    <citation type="submission" date="2020-08" db="EMBL/GenBank/DDBJ databases">
        <title>Genome public.</title>
        <authorList>
            <person name="Liu C."/>
            <person name="Sun Q."/>
        </authorList>
    </citation>
    <scope>NUCLEOTIDE SEQUENCE [LARGE SCALE GENOMIC DNA]</scope>
    <source>
        <strain evidence="2 3">NSJ-66</strain>
    </source>
</reference>
<dbReference type="EMBL" id="JACOPB010000001">
    <property type="protein sequence ID" value="MBC5706500.1"/>
    <property type="molecule type" value="Genomic_DNA"/>
</dbReference>
<protein>
    <submittedName>
        <fullName evidence="2">Uncharacterized protein</fullName>
    </submittedName>
</protein>
<evidence type="ECO:0000313" key="3">
    <source>
        <dbReference type="Proteomes" id="UP000634672"/>
    </source>
</evidence>
<accession>A0ABR7H045</accession>
<comment type="caution">
    <text evidence="2">The sequence shown here is derived from an EMBL/GenBank/DDBJ whole genome shotgun (WGS) entry which is preliminary data.</text>
</comment>
<organism evidence="2 3">
    <name type="scientific">Hungatella hominis</name>
    <dbReference type="NCBI Taxonomy" id="2763050"/>
    <lineage>
        <taxon>Bacteria</taxon>
        <taxon>Bacillati</taxon>
        <taxon>Bacillota</taxon>
        <taxon>Clostridia</taxon>
        <taxon>Lachnospirales</taxon>
        <taxon>Lachnospiraceae</taxon>
        <taxon>Hungatella</taxon>
    </lineage>
</organism>
<proteinExistence type="predicted"/>
<feature type="transmembrane region" description="Helical" evidence="1">
    <location>
        <begin position="34"/>
        <end position="56"/>
    </location>
</feature>
<name>A0ABR7H045_9FIRM</name>
<keyword evidence="1" id="KW-0812">Transmembrane</keyword>
<feature type="transmembrane region" description="Helical" evidence="1">
    <location>
        <begin position="62"/>
        <end position="85"/>
    </location>
</feature>
<keyword evidence="3" id="KW-1185">Reference proteome</keyword>
<keyword evidence="1" id="KW-1133">Transmembrane helix</keyword>
<sequence length="243" mass="27401">MNMITPMTKAWETELLWSEEELTKKSKMKNEGGGLLILGIGVLALGVLNHLLLHIIYESDMIWIAVTIGCVLLGIVLTGFGIKLITKTGASVAEMTAKDSGYSTEEIMEFYRECRRSDSLLLSLTPQPTKEKDFIKVGFLTKNWLRLPDRLYHGVMRISDMAVIWYEESALPGYDPGVFVIKSDGNMLYVKCKPDIGTEFVEALTSRNPESITARCFTFEGNNYDAFQNPQNTADLYRRIHQA</sequence>
<dbReference type="Proteomes" id="UP000634672">
    <property type="component" value="Unassembled WGS sequence"/>
</dbReference>
<evidence type="ECO:0000256" key="1">
    <source>
        <dbReference type="SAM" id="Phobius"/>
    </source>
</evidence>
<gene>
    <name evidence="2" type="ORF">H8S75_00815</name>
</gene>
<evidence type="ECO:0000313" key="2">
    <source>
        <dbReference type="EMBL" id="MBC5706500.1"/>
    </source>
</evidence>
<dbReference type="RefSeq" id="WP_187018566.1">
    <property type="nucleotide sequence ID" value="NZ_JACOPB010000001.1"/>
</dbReference>